<dbReference type="GO" id="GO:0008453">
    <property type="term" value="F:alanine-glyoxylate transaminase activity"/>
    <property type="evidence" value="ECO:0007669"/>
    <property type="project" value="UniProtKB-EC"/>
</dbReference>
<dbReference type="PROSITE" id="PS00595">
    <property type="entry name" value="AA_TRANSFER_CLASS_5"/>
    <property type="match status" value="1"/>
</dbReference>
<evidence type="ECO:0000313" key="13">
    <source>
        <dbReference type="Proteomes" id="UP000019384"/>
    </source>
</evidence>
<keyword evidence="13" id="KW-1185">Reference proteome</keyword>
<dbReference type="InterPro" id="IPR015422">
    <property type="entry name" value="PyrdxlP-dep_Trfase_small"/>
</dbReference>
<accession>W6MTK5</accession>
<comment type="similarity">
    <text evidence="2 9">Belongs to the class-V pyridoxal-phosphate-dependent aminotransferase family.</text>
</comment>
<dbReference type="OrthoDB" id="7403325at2759"/>
<evidence type="ECO:0000256" key="1">
    <source>
        <dbReference type="ARBA" id="ARBA00001933"/>
    </source>
</evidence>
<evidence type="ECO:0000256" key="2">
    <source>
        <dbReference type="ARBA" id="ARBA00009236"/>
    </source>
</evidence>
<dbReference type="GeneID" id="34521895"/>
<evidence type="ECO:0000256" key="9">
    <source>
        <dbReference type="RuleBase" id="RU004075"/>
    </source>
</evidence>
<keyword evidence="5" id="KW-0808">Transferase</keyword>
<keyword evidence="6 8" id="KW-0663">Pyridoxal phosphate</keyword>
<dbReference type="FunFam" id="3.40.640.10:FF:000027">
    <property type="entry name" value="Serine--pyruvate aminotransferase, mitochondrial"/>
    <property type="match status" value="1"/>
</dbReference>
<dbReference type="InterPro" id="IPR020578">
    <property type="entry name" value="Aminotrans_V_PyrdxlP_BS"/>
</dbReference>
<evidence type="ECO:0000256" key="3">
    <source>
        <dbReference type="ARBA" id="ARBA00013049"/>
    </source>
</evidence>
<dbReference type="PANTHER" id="PTHR21152">
    <property type="entry name" value="AMINOTRANSFERASE CLASS V"/>
    <property type="match status" value="1"/>
</dbReference>
<dbReference type="GO" id="GO:0019265">
    <property type="term" value="P:glycine biosynthetic process, by transamination of glyoxylate"/>
    <property type="evidence" value="ECO:0007669"/>
    <property type="project" value="EnsemblFungi"/>
</dbReference>
<dbReference type="Pfam" id="PF00266">
    <property type="entry name" value="Aminotran_5"/>
    <property type="match status" value="1"/>
</dbReference>
<dbReference type="Gene3D" id="3.90.1150.10">
    <property type="entry name" value="Aspartate Aminotransferase, domain 1"/>
    <property type="match status" value="1"/>
</dbReference>
<dbReference type="PIRSF" id="PIRSF000524">
    <property type="entry name" value="SPT"/>
    <property type="match status" value="1"/>
</dbReference>
<evidence type="ECO:0000256" key="7">
    <source>
        <dbReference type="PIRSR" id="PIRSR000524-1"/>
    </source>
</evidence>
<feature type="binding site" evidence="7">
    <location>
        <position position="358"/>
    </location>
    <ligand>
        <name>substrate</name>
    </ligand>
</feature>
<organism evidence="12 13">
    <name type="scientific">Kuraishia capsulata CBS 1993</name>
    <dbReference type="NCBI Taxonomy" id="1382522"/>
    <lineage>
        <taxon>Eukaryota</taxon>
        <taxon>Fungi</taxon>
        <taxon>Dikarya</taxon>
        <taxon>Ascomycota</taxon>
        <taxon>Saccharomycotina</taxon>
        <taxon>Pichiomycetes</taxon>
        <taxon>Pichiales</taxon>
        <taxon>Pichiaceae</taxon>
        <taxon>Kuraishia</taxon>
    </lineage>
</organism>
<dbReference type="Gene3D" id="3.40.640.10">
    <property type="entry name" value="Type I PLP-dependent aspartate aminotransferase-like (Major domain)"/>
    <property type="match status" value="1"/>
</dbReference>
<dbReference type="STRING" id="1382522.W6MTK5"/>
<dbReference type="InterPro" id="IPR015421">
    <property type="entry name" value="PyrdxlP-dep_Trfase_major"/>
</dbReference>
<dbReference type="InterPro" id="IPR024169">
    <property type="entry name" value="SP_NH2Trfase/AEP_transaminase"/>
</dbReference>
<dbReference type="EMBL" id="HG793129">
    <property type="protein sequence ID" value="CDK28517.1"/>
    <property type="molecule type" value="Genomic_DNA"/>
</dbReference>
<dbReference type="InterPro" id="IPR015424">
    <property type="entry name" value="PyrdxlP-dep_Trfase"/>
</dbReference>
<evidence type="ECO:0000256" key="6">
    <source>
        <dbReference type="ARBA" id="ARBA00022898"/>
    </source>
</evidence>
<dbReference type="PANTHER" id="PTHR21152:SF24">
    <property type="entry name" value="ALANINE--GLYOXYLATE AMINOTRANSFERASE 1"/>
    <property type="match status" value="1"/>
</dbReference>
<dbReference type="RefSeq" id="XP_022460507.1">
    <property type="nucleotide sequence ID" value="XM_022601242.1"/>
</dbReference>
<dbReference type="GO" id="GO:0005777">
    <property type="term" value="C:peroxisome"/>
    <property type="evidence" value="ECO:0007669"/>
    <property type="project" value="TreeGrafter"/>
</dbReference>
<feature type="modified residue" description="N6-(pyridoxal phosphate)lysine" evidence="8">
    <location>
        <position position="210"/>
    </location>
</feature>
<dbReference type="GO" id="GO:0004760">
    <property type="term" value="F:L-serine-pyruvate transaminase activity"/>
    <property type="evidence" value="ECO:0007669"/>
    <property type="project" value="TreeGrafter"/>
</dbReference>
<reference evidence="12" key="1">
    <citation type="submission" date="2013-12" db="EMBL/GenBank/DDBJ databases">
        <authorList>
            <person name="Genoscope - CEA"/>
        </authorList>
    </citation>
    <scope>NUCLEOTIDE SEQUENCE</scope>
    <source>
        <strain evidence="12">CBS 1993</strain>
    </source>
</reference>
<reference evidence="12" key="2">
    <citation type="submission" date="2014-02" db="EMBL/GenBank/DDBJ databases">
        <title>Complete DNA sequence of /Kuraishia capsulata/ illustrates novel genomic features among budding yeasts (/Saccharomycotina/).</title>
        <authorList>
            <person name="Morales L."/>
            <person name="Noel B."/>
            <person name="Porcel B."/>
            <person name="Marcet-Houben M."/>
            <person name="Hullo M-F."/>
            <person name="Sacerdot C."/>
            <person name="Tekaia F."/>
            <person name="Leh-Louis V."/>
            <person name="Despons L."/>
            <person name="Khanna V."/>
            <person name="Aury J-M."/>
            <person name="Barbe V."/>
            <person name="Couloux A."/>
            <person name="Labadie K."/>
            <person name="Pelletier E."/>
            <person name="Souciet J-L."/>
            <person name="Boekhout T."/>
            <person name="Gabaldon T."/>
            <person name="Wincker P."/>
            <person name="Dujon B."/>
        </authorList>
    </citation>
    <scope>NUCLEOTIDE SEQUENCE</scope>
    <source>
        <strain evidence="12">CBS 1993</strain>
    </source>
</reference>
<evidence type="ECO:0000256" key="10">
    <source>
        <dbReference type="RuleBase" id="RU004504"/>
    </source>
</evidence>
<gene>
    <name evidence="12" type="ORF">KUCA_T00004500001</name>
</gene>
<protein>
    <recommendedName>
        <fullName evidence="3">alanine--glyoxylate transaminase</fullName>
        <ecNumber evidence="3">2.6.1.44</ecNumber>
    </recommendedName>
</protein>
<name>W6MTK5_9ASCO</name>
<dbReference type="SUPFAM" id="SSF53383">
    <property type="entry name" value="PLP-dependent transferases"/>
    <property type="match status" value="1"/>
</dbReference>
<dbReference type="HOGENOM" id="CLU_027686_5_2_1"/>
<evidence type="ECO:0000313" key="12">
    <source>
        <dbReference type="EMBL" id="CDK28517.1"/>
    </source>
</evidence>
<sequence length="392" mass="42298">MAFIDIPSSTQEAHKLTLIPGPIEFTDAVLAANAYPAQAHTGPDFVAVFQSALKNTRKLFKSTDPDAQPLVISASGTLGWEIVGSNFLTENERVLLLSTGFFSDAFADCLKVFTDRVDVLPAPLGDVVSFSKVEDALKKAVDDKEPYAVITITHVDTSSGVLMDVEKYAELVKRVSPTTLIIVDGVCSVAVETLEFDKWGLDYVLTASQKGVDVPPGLSISFASKRALEKAKTVKPRTYYSNLQKWIPIMKAYESGAGAYFATPPVQLIHALDVSLKEIVPDLDARIAKNAVVAEKLRSNLDSIGIKCLAKPGVGAHGVSGYYFPESINGPAFLKSVGARGIQLATGIYKGIKDDYFRIGHMGVSALGEGRRDLEICFEVIQEALKENGYSS</sequence>
<evidence type="ECO:0000259" key="11">
    <source>
        <dbReference type="Pfam" id="PF00266"/>
    </source>
</evidence>
<keyword evidence="4" id="KW-0032">Aminotransferase</keyword>
<dbReference type="InterPro" id="IPR000192">
    <property type="entry name" value="Aminotrans_V_dom"/>
</dbReference>
<evidence type="ECO:0000256" key="5">
    <source>
        <dbReference type="ARBA" id="ARBA00022679"/>
    </source>
</evidence>
<comment type="cofactor">
    <cofactor evidence="1 8 10">
        <name>pyridoxal 5'-phosphate</name>
        <dbReference type="ChEBI" id="CHEBI:597326"/>
    </cofactor>
</comment>
<dbReference type="EC" id="2.6.1.44" evidence="3"/>
<evidence type="ECO:0000256" key="8">
    <source>
        <dbReference type="PIRSR" id="PIRSR000524-50"/>
    </source>
</evidence>
<dbReference type="AlphaFoldDB" id="W6MTK5"/>
<feature type="domain" description="Aminotransferase class V" evidence="11">
    <location>
        <begin position="134"/>
        <end position="306"/>
    </location>
</feature>
<proteinExistence type="inferred from homology"/>
<dbReference type="Proteomes" id="UP000019384">
    <property type="component" value="Unassembled WGS sequence"/>
</dbReference>
<evidence type="ECO:0000256" key="4">
    <source>
        <dbReference type="ARBA" id="ARBA00022576"/>
    </source>
</evidence>